<comment type="caution">
    <text evidence="1">The sequence shown here is derived from an EMBL/GenBank/DDBJ whole genome shotgun (WGS) entry which is preliminary data.</text>
</comment>
<evidence type="ECO:0000313" key="1">
    <source>
        <dbReference type="EMBL" id="GBH11931.1"/>
    </source>
</evidence>
<reference evidence="1 3" key="1">
    <citation type="submission" date="2018-04" db="EMBL/GenBank/DDBJ databases">
        <title>Draft genome sequence of Pseudomonas syringae pv. actinidiae biovar 1 strains isolated from kiwifruit in Kagawa prefecture.</title>
        <authorList>
            <person name="Tabuchi M."/>
            <person name="Saito M."/>
            <person name="Fujiwara S."/>
            <person name="Sasa N."/>
            <person name="Akimitsu K."/>
            <person name="Gomi K."/>
            <person name="Konishi-Sugita S."/>
            <person name="Hamano K."/>
            <person name="Kataoka I."/>
        </authorList>
    </citation>
    <scope>NUCLEOTIDE SEQUENCE [LARGE SCALE GENOMIC DNA]</scope>
    <source>
        <strain evidence="1 3">MAFF212206</strain>
    </source>
</reference>
<protein>
    <submittedName>
        <fullName evidence="1">Acyl transferase domain in polyketide synthase enzyme</fullName>
    </submittedName>
</protein>
<dbReference type="Proteomes" id="UP000248291">
    <property type="component" value="Unassembled WGS sequence"/>
</dbReference>
<reference evidence="2 4" key="2">
    <citation type="submission" date="2018-04" db="EMBL/GenBank/DDBJ databases">
        <title>Draft genome sequence of Pseudomonas syringae pv. actinidiae biovar 3 strains isolated from kiwifruit in Kagawa prefecture.</title>
        <authorList>
            <person name="Tabuchi M."/>
            <person name="Saito M."/>
            <person name="Fujiwara S."/>
            <person name="Sasa N."/>
            <person name="Akimitsu K."/>
            <person name="Gomi K."/>
            <person name="Konishi-Sugita S."/>
            <person name="Hamano K."/>
            <person name="Kataoka I."/>
        </authorList>
    </citation>
    <scope>NUCLEOTIDE SEQUENCE [LARGE SCALE GENOMIC DNA]</scope>
    <source>
        <strain evidence="2 4">MAFF212211</strain>
    </source>
</reference>
<dbReference type="EMBL" id="BGKA01000069">
    <property type="protein sequence ID" value="GBH16121.1"/>
    <property type="molecule type" value="Genomic_DNA"/>
</dbReference>
<gene>
    <name evidence="1" type="ORF">KPSA1_05390</name>
    <name evidence="2" type="ORF">KPSA3_02058</name>
</gene>
<sequence length="151" mass="17590">MNLHTLGQQISCRLVTDLIQKRKDTTSSADNGFLTLNQTFDHIFSAWHAFFFLDGRQASIRRVSARCREAQSANTFGDRVNRQRQFVVLFFKHQVQRAKHRPADIPVKIMSLEVKHISIRQQMRKTVHDRFAILFTDTNIDCHVSCPFSED</sequence>
<proteinExistence type="predicted"/>
<evidence type="ECO:0000313" key="2">
    <source>
        <dbReference type="EMBL" id="GBH16121.1"/>
    </source>
</evidence>
<evidence type="ECO:0000313" key="3">
    <source>
        <dbReference type="Proteomes" id="UP000247480"/>
    </source>
</evidence>
<name>A0A2V0QG63_PSESF</name>
<dbReference type="GO" id="GO:0016740">
    <property type="term" value="F:transferase activity"/>
    <property type="evidence" value="ECO:0007669"/>
    <property type="project" value="UniProtKB-KW"/>
</dbReference>
<dbReference type="Proteomes" id="UP000247480">
    <property type="component" value="Unassembled WGS sequence"/>
</dbReference>
<evidence type="ECO:0000313" key="4">
    <source>
        <dbReference type="Proteomes" id="UP000248291"/>
    </source>
</evidence>
<dbReference type="EMBL" id="BGJZ01000284">
    <property type="protein sequence ID" value="GBH11931.1"/>
    <property type="molecule type" value="Genomic_DNA"/>
</dbReference>
<dbReference type="AlphaFoldDB" id="A0A2V0QG63"/>
<keyword evidence="1" id="KW-0808">Transferase</keyword>
<accession>A0A2V0QG63</accession>
<organism evidence="1 3">
    <name type="scientific">Pseudomonas syringae pv. actinidiae</name>
    <dbReference type="NCBI Taxonomy" id="103796"/>
    <lineage>
        <taxon>Bacteria</taxon>
        <taxon>Pseudomonadati</taxon>
        <taxon>Pseudomonadota</taxon>
        <taxon>Gammaproteobacteria</taxon>
        <taxon>Pseudomonadales</taxon>
        <taxon>Pseudomonadaceae</taxon>
        <taxon>Pseudomonas</taxon>
        <taxon>Pseudomonas syringae</taxon>
    </lineage>
</organism>